<comment type="caution">
    <text evidence="1">The sequence shown here is derived from an EMBL/GenBank/DDBJ whole genome shotgun (WGS) entry which is preliminary data.</text>
</comment>
<dbReference type="OrthoDB" id="2436324at2759"/>
<dbReference type="AlphaFoldDB" id="A0A9P6LUP9"/>
<name>A0A9P6LUP9_9FUNG</name>
<feature type="non-terminal residue" evidence="1">
    <location>
        <position position="59"/>
    </location>
</feature>
<dbReference type="EMBL" id="JAAAHW010009018">
    <property type="protein sequence ID" value="KAF9943605.1"/>
    <property type="molecule type" value="Genomic_DNA"/>
</dbReference>
<sequence length="59" mass="6482">MRFPHVALRAPIEVIANSVLRVGSKHPQPRSGLYEVLCSKEANQFDVKDAFGESLTSAN</sequence>
<proteinExistence type="predicted"/>
<reference evidence="1" key="1">
    <citation type="journal article" date="2020" name="Fungal Divers.">
        <title>Resolving the Mortierellaceae phylogeny through synthesis of multi-gene phylogenetics and phylogenomics.</title>
        <authorList>
            <person name="Vandepol N."/>
            <person name="Liber J."/>
            <person name="Desiro A."/>
            <person name="Na H."/>
            <person name="Kennedy M."/>
            <person name="Barry K."/>
            <person name="Grigoriev I.V."/>
            <person name="Miller A.N."/>
            <person name="O'Donnell K."/>
            <person name="Stajich J.E."/>
            <person name="Bonito G."/>
        </authorList>
    </citation>
    <scope>NUCLEOTIDE SEQUENCE</scope>
    <source>
        <strain evidence="1">MES-2147</strain>
    </source>
</reference>
<evidence type="ECO:0000313" key="1">
    <source>
        <dbReference type="EMBL" id="KAF9943605.1"/>
    </source>
</evidence>
<keyword evidence="2" id="KW-1185">Reference proteome</keyword>
<organism evidence="1 2">
    <name type="scientific">Modicella reniformis</name>
    <dbReference type="NCBI Taxonomy" id="1440133"/>
    <lineage>
        <taxon>Eukaryota</taxon>
        <taxon>Fungi</taxon>
        <taxon>Fungi incertae sedis</taxon>
        <taxon>Mucoromycota</taxon>
        <taxon>Mortierellomycotina</taxon>
        <taxon>Mortierellomycetes</taxon>
        <taxon>Mortierellales</taxon>
        <taxon>Mortierellaceae</taxon>
        <taxon>Modicella</taxon>
    </lineage>
</organism>
<gene>
    <name evidence="1" type="ORF">BGZ65_000674</name>
</gene>
<evidence type="ECO:0000313" key="2">
    <source>
        <dbReference type="Proteomes" id="UP000749646"/>
    </source>
</evidence>
<dbReference type="Proteomes" id="UP000749646">
    <property type="component" value="Unassembled WGS sequence"/>
</dbReference>
<protein>
    <submittedName>
        <fullName evidence="1">Uncharacterized protein</fullName>
    </submittedName>
</protein>
<accession>A0A9P6LUP9</accession>